<dbReference type="EMBL" id="CP001649">
    <property type="protein sequence ID" value="ACS81427.1"/>
    <property type="molecule type" value="Genomic_DNA"/>
</dbReference>
<evidence type="ECO:0000313" key="2">
    <source>
        <dbReference type="EMBL" id="ACS81427.1"/>
    </source>
</evidence>
<keyword evidence="3" id="KW-1185">Reference proteome</keyword>
<dbReference type="AlphaFoldDB" id="C6BS44"/>
<dbReference type="Proteomes" id="UP000002601">
    <property type="component" value="Chromosome"/>
</dbReference>
<feature type="transmembrane region" description="Helical" evidence="1">
    <location>
        <begin position="75"/>
        <end position="100"/>
    </location>
</feature>
<protein>
    <submittedName>
        <fullName evidence="2">Uncharacterized protein</fullName>
    </submittedName>
</protein>
<evidence type="ECO:0000256" key="1">
    <source>
        <dbReference type="SAM" id="Phobius"/>
    </source>
</evidence>
<keyword evidence="1" id="KW-0812">Transmembrane</keyword>
<accession>C6BS44</accession>
<keyword evidence="1" id="KW-0472">Membrane</keyword>
<dbReference type="KEGG" id="dsa:Desal_3377"/>
<reference evidence="2 3" key="1">
    <citation type="submission" date="2009-06" db="EMBL/GenBank/DDBJ databases">
        <title>Complete sequence of Desulfovibrio salexigens DSM 2638.</title>
        <authorList>
            <consortium name="US DOE Joint Genome Institute"/>
            <person name="Lucas S."/>
            <person name="Copeland A."/>
            <person name="Lapidus A."/>
            <person name="Glavina del Rio T."/>
            <person name="Tice H."/>
            <person name="Bruce D."/>
            <person name="Goodwin L."/>
            <person name="Pitluck S."/>
            <person name="Munk A.C."/>
            <person name="Brettin T."/>
            <person name="Detter J.C."/>
            <person name="Han C."/>
            <person name="Tapia R."/>
            <person name="Larimer F."/>
            <person name="Land M."/>
            <person name="Hauser L."/>
            <person name="Kyrpides N."/>
            <person name="Anderson I."/>
            <person name="Wall J.D."/>
            <person name="Arkin A.P."/>
            <person name="Dehal P."/>
            <person name="Chivian D."/>
            <person name="Giles B."/>
            <person name="Hazen T.C."/>
        </authorList>
    </citation>
    <scope>NUCLEOTIDE SEQUENCE [LARGE SCALE GENOMIC DNA]</scope>
    <source>
        <strain evidence="3">ATCC 14822 / DSM 2638 / NCIMB 8403 / VKM B-1763</strain>
    </source>
</reference>
<keyword evidence="1" id="KW-1133">Transmembrane helix</keyword>
<dbReference type="STRING" id="526222.Desal_3377"/>
<proteinExistence type="predicted"/>
<dbReference type="HOGENOM" id="CLU_152444_0_0_7"/>
<gene>
    <name evidence="2" type="ordered locus">Desal_3377</name>
</gene>
<dbReference type="eggNOG" id="ENOG5032E21">
    <property type="taxonomic scope" value="Bacteria"/>
</dbReference>
<name>C6BS44_MARSD</name>
<sequence>MMLGSLCVLLMALWTKSVFLGLAFIAGVGAAMMELPEPAPPFAVIDKVLEHERNWLESPWSWKKGLQGFGMSASVVYVFFACWFESLMALLLLIGIYANIACVYGNKRMGIDDL</sequence>
<organism evidence="2 3">
    <name type="scientific">Maridesulfovibrio salexigens (strain ATCC 14822 / DSM 2638 / NCIMB 8403 / VKM B-1763)</name>
    <name type="common">Desulfovibrio salexigens</name>
    <dbReference type="NCBI Taxonomy" id="526222"/>
    <lineage>
        <taxon>Bacteria</taxon>
        <taxon>Pseudomonadati</taxon>
        <taxon>Thermodesulfobacteriota</taxon>
        <taxon>Desulfovibrionia</taxon>
        <taxon>Desulfovibrionales</taxon>
        <taxon>Desulfovibrionaceae</taxon>
        <taxon>Maridesulfovibrio</taxon>
    </lineage>
</organism>
<evidence type="ECO:0000313" key="3">
    <source>
        <dbReference type="Proteomes" id="UP000002601"/>
    </source>
</evidence>